<dbReference type="InterPro" id="IPR007160">
    <property type="entry name" value="DUF362"/>
</dbReference>
<feature type="domain" description="4Fe-4S ferredoxin-type" evidence="4">
    <location>
        <begin position="349"/>
        <end position="376"/>
    </location>
</feature>
<keyword evidence="2" id="KW-0408">Iron</keyword>
<dbReference type="Pfam" id="PF04015">
    <property type="entry name" value="DUF362"/>
    <property type="match status" value="1"/>
</dbReference>
<dbReference type="AlphaFoldDB" id="A0A9D1S4L6"/>
<evidence type="ECO:0000313" key="5">
    <source>
        <dbReference type="EMBL" id="HIU46253.1"/>
    </source>
</evidence>
<evidence type="ECO:0000313" key="6">
    <source>
        <dbReference type="Proteomes" id="UP000824123"/>
    </source>
</evidence>
<keyword evidence="3" id="KW-0411">Iron-sulfur</keyword>
<proteinExistence type="predicted"/>
<evidence type="ECO:0000259" key="4">
    <source>
        <dbReference type="PROSITE" id="PS51379"/>
    </source>
</evidence>
<reference evidence="5" key="2">
    <citation type="journal article" date="2021" name="PeerJ">
        <title>Extensive microbial diversity within the chicken gut microbiome revealed by metagenomics and culture.</title>
        <authorList>
            <person name="Gilroy R."/>
            <person name="Ravi A."/>
            <person name="Getino M."/>
            <person name="Pursley I."/>
            <person name="Horton D.L."/>
            <person name="Alikhan N.F."/>
            <person name="Baker D."/>
            <person name="Gharbi K."/>
            <person name="Hall N."/>
            <person name="Watson M."/>
            <person name="Adriaenssens E.M."/>
            <person name="Foster-Nyarko E."/>
            <person name="Jarju S."/>
            <person name="Secka A."/>
            <person name="Antonio M."/>
            <person name="Oren A."/>
            <person name="Chaudhuri R.R."/>
            <person name="La Ragione R."/>
            <person name="Hildebrand F."/>
            <person name="Pallen M.J."/>
        </authorList>
    </citation>
    <scope>NUCLEOTIDE SEQUENCE</scope>
    <source>
        <strain evidence="5">ChiSxjej2B14-8506</strain>
    </source>
</reference>
<accession>A0A9D1S4L6</accession>
<dbReference type="SUPFAM" id="SSF54862">
    <property type="entry name" value="4Fe-4S ferredoxins"/>
    <property type="match status" value="1"/>
</dbReference>
<dbReference type="Proteomes" id="UP000824123">
    <property type="component" value="Unassembled WGS sequence"/>
</dbReference>
<dbReference type="EMBL" id="DVNK01000025">
    <property type="protein sequence ID" value="HIU46253.1"/>
    <property type="molecule type" value="Genomic_DNA"/>
</dbReference>
<dbReference type="InterPro" id="IPR017896">
    <property type="entry name" value="4Fe4S_Fe-S-bd"/>
</dbReference>
<dbReference type="PROSITE" id="PS51379">
    <property type="entry name" value="4FE4S_FER_2"/>
    <property type="match status" value="2"/>
</dbReference>
<name>A0A9D1S4L6_9FIRM</name>
<sequence>MANNENGAPQVALVRCADYAPERVDAALERALELAGGLEAVVKPGMRVFVKCNLVMRKAPEAAATTHPEVVRALCERIRALGATPVIGDSPGGALGAAMLKAYYATTGMADAAARAGAELSLDDSQHTRDCPNGRTLHRMAITGMTLDCDAVISCSKLKTHGMTLMTGCVKNLFGCVPGVTKIEYHARFSRLEQFSDMLVDIERCVAPVLSVLDAVDGMEGEGPSGGSPRHIGALLVSRDAHALDSVAARLIGLKPEQVCTLARAMERGLLRPDAVRVLGDAVSDLAIGDYVYPRAARDIRFFSTNPVLGPLVNRIAMPSPRFDPARCVKCGLCQRSCPAKAISLSPYPKADLHKCIRCFCCQELCPKHAVDVRKSILRRIIR</sequence>
<organism evidence="5 6">
    <name type="scientific">Candidatus Fimadaptatus faecigallinarum</name>
    <dbReference type="NCBI Taxonomy" id="2840814"/>
    <lineage>
        <taxon>Bacteria</taxon>
        <taxon>Bacillati</taxon>
        <taxon>Bacillota</taxon>
        <taxon>Clostridia</taxon>
        <taxon>Eubacteriales</taxon>
        <taxon>Candidatus Fimadaptatus</taxon>
    </lineage>
</organism>
<reference evidence="5" key="1">
    <citation type="submission" date="2020-10" db="EMBL/GenBank/DDBJ databases">
        <authorList>
            <person name="Gilroy R."/>
        </authorList>
    </citation>
    <scope>NUCLEOTIDE SEQUENCE</scope>
    <source>
        <strain evidence="5">ChiSxjej2B14-8506</strain>
    </source>
</reference>
<dbReference type="InterPro" id="IPR017900">
    <property type="entry name" value="4Fe4S_Fe_S_CS"/>
</dbReference>
<dbReference type="Gene3D" id="3.30.70.20">
    <property type="match status" value="1"/>
</dbReference>
<dbReference type="GO" id="GO:0051536">
    <property type="term" value="F:iron-sulfur cluster binding"/>
    <property type="evidence" value="ECO:0007669"/>
    <property type="project" value="UniProtKB-KW"/>
</dbReference>
<dbReference type="Pfam" id="PF13237">
    <property type="entry name" value="Fer4_10"/>
    <property type="match status" value="1"/>
</dbReference>
<dbReference type="PROSITE" id="PS00198">
    <property type="entry name" value="4FE4S_FER_1"/>
    <property type="match status" value="2"/>
</dbReference>
<keyword evidence="1" id="KW-0479">Metal-binding</keyword>
<comment type="caution">
    <text evidence="5">The sequence shown here is derived from an EMBL/GenBank/DDBJ whole genome shotgun (WGS) entry which is preliminary data.</text>
</comment>
<feature type="domain" description="4Fe-4S ferredoxin-type" evidence="4">
    <location>
        <begin position="319"/>
        <end position="348"/>
    </location>
</feature>
<evidence type="ECO:0000256" key="3">
    <source>
        <dbReference type="ARBA" id="ARBA00023014"/>
    </source>
</evidence>
<protein>
    <submittedName>
        <fullName evidence="5">DUF362 domain-containing protein</fullName>
    </submittedName>
</protein>
<evidence type="ECO:0000256" key="1">
    <source>
        <dbReference type="ARBA" id="ARBA00022723"/>
    </source>
</evidence>
<dbReference type="GO" id="GO:0046872">
    <property type="term" value="F:metal ion binding"/>
    <property type="evidence" value="ECO:0007669"/>
    <property type="project" value="UniProtKB-KW"/>
</dbReference>
<gene>
    <name evidence="5" type="ORF">IAC59_03225</name>
</gene>
<evidence type="ECO:0000256" key="2">
    <source>
        <dbReference type="ARBA" id="ARBA00023004"/>
    </source>
</evidence>